<sequence>MFLFLNAKMKNNPILTVIAGVLVSAILIGSGYLVGNTNGQRKVNLEWSLAKESYNQELLRLADFIGRLESDHRQKTSDNQRELINAQKKYESTIADLSSKYADSLWDSESRGKAYADWLENRSTDSGTLASHAARLDRSLTEGRSLVQELRGTIEFRESQLRSLGSQIMIDRDLIKKFSEQK</sequence>
<keyword evidence="1" id="KW-0812">Transmembrane</keyword>
<reference evidence="2" key="1">
    <citation type="submission" date="2021-09" db="EMBL/GenBank/DDBJ databases">
        <title>Complete genome analysis of a novel Alcaligenes phage vB_Af_QDWS595.</title>
        <authorList>
            <person name="Jing Y."/>
            <person name="Wang J."/>
        </authorList>
    </citation>
    <scope>NUCLEOTIDE SEQUENCE</scope>
</reference>
<keyword evidence="3" id="KW-1185">Reference proteome</keyword>
<organism evidence="2 3">
    <name type="scientific">Alcaligenes phage vB_Af_QDWS595</name>
    <dbReference type="NCBI Taxonomy" id="2877946"/>
    <lineage>
        <taxon>Viruses</taxon>
        <taxon>Duplodnaviria</taxon>
        <taxon>Heunggongvirae</taxon>
        <taxon>Uroviricota</taxon>
        <taxon>Caudoviricetes</taxon>
        <taxon>Schitoviridae</taxon>
        <taxon>Petruschkyvirus</taxon>
        <taxon>Petruschkyvirus QDWS595</taxon>
    </lineage>
</organism>
<protein>
    <submittedName>
        <fullName evidence="2">Uncharacterized protein</fullName>
    </submittedName>
</protein>
<evidence type="ECO:0000313" key="3">
    <source>
        <dbReference type="Proteomes" id="UP000827952"/>
    </source>
</evidence>
<proteinExistence type="predicted"/>
<gene>
    <name evidence="2" type="ORF">vBAfaPQDWS595_14</name>
</gene>
<feature type="transmembrane region" description="Helical" evidence="1">
    <location>
        <begin position="12"/>
        <end position="34"/>
    </location>
</feature>
<accession>A0AAE8Y391</accession>
<keyword evidence="1" id="KW-1133">Transmembrane helix</keyword>
<dbReference type="Proteomes" id="UP000827952">
    <property type="component" value="Segment"/>
</dbReference>
<dbReference type="EMBL" id="OK149171">
    <property type="protein sequence ID" value="UCR75498.1"/>
    <property type="molecule type" value="Genomic_DNA"/>
</dbReference>
<evidence type="ECO:0000313" key="2">
    <source>
        <dbReference type="EMBL" id="UCR75498.1"/>
    </source>
</evidence>
<keyword evidence="1" id="KW-0472">Membrane</keyword>
<name>A0AAE8Y391_9CAUD</name>
<evidence type="ECO:0000256" key="1">
    <source>
        <dbReference type="SAM" id="Phobius"/>
    </source>
</evidence>